<keyword evidence="1" id="KW-0460">Magnesium</keyword>
<dbReference type="SUPFAM" id="SSF53448">
    <property type="entry name" value="Nucleotide-diphospho-sugar transferases"/>
    <property type="match status" value="1"/>
</dbReference>
<name>A0ABN4HZ17_9BURK</name>
<sequence>MNSVMHSTSKSFRGLLLAAGKGTRFDPAGTGNKLLAPLPGSDDVVAVAAARAMLQVLPVLAVVSDVDSELGRRLADAGCELVGCDDADTGMSASLMCGIRQAQDAAGWIIALADMPYVQAATHRGLLAALKDGVQIAVPAYLGQRGNPVAFGRSHLDGLLALSGDRGARALLQQFPVNEIPVNDPGIHRDIDTRADLEAR</sequence>
<evidence type="ECO:0000259" key="2">
    <source>
        <dbReference type="Pfam" id="PF12804"/>
    </source>
</evidence>
<dbReference type="Pfam" id="PF12804">
    <property type="entry name" value="NTP_transf_3"/>
    <property type="match status" value="1"/>
</dbReference>
<dbReference type="CDD" id="cd04182">
    <property type="entry name" value="GT_2_like_f"/>
    <property type="match status" value="1"/>
</dbReference>
<evidence type="ECO:0000256" key="1">
    <source>
        <dbReference type="ARBA" id="ARBA00022842"/>
    </source>
</evidence>
<organism evidence="3 4">
    <name type="scientific">Herbaspirillum hiltneri N3</name>
    <dbReference type="NCBI Taxonomy" id="1262470"/>
    <lineage>
        <taxon>Bacteria</taxon>
        <taxon>Pseudomonadati</taxon>
        <taxon>Pseudomonadota</taxon>
        <taxon>Betaproteobacteria</taxon>
        <taxon>Burkholderiales</taxon>
        <taxon>Oxalobacteraceae</taxon>
        <taxon>Herbaspirillum</taxon>
    </lineage>
</organism>
<accession>A0ABN4HZ17</accession>
<dbReference type="Gene3D" id="3.90.550.10">
    <property type="entry name" value="Spore Coat Polysaccharide Biosynthesis Protein SpsA, Chain A"/>
    <property type="match status" value="1"/>
</dbReference>
<dbReference type="PANTHER" id="PTHR43777:SF1">
    <property type="entry name" value="MOLYBDENUM COFACTOR CYTIDYLYLTRANSFERASE"/>
    <property type="match status" value="1"/>
</dbReference>
<dbReference type="InterPro" id="IPR025877">
    <property type="entry name" value="MobA-like_NTP_Trfase"/>
</dbReference>
<proteinExistence type="predicted"/>
<dbReference type="InterPro" id="IPR029044">
    <property type="entry name" value="Nucleotide-diphossugar_trans"/>
</dbReference>
<gene>
    <name evidence="3" type="ORF">F506_15740</name>
</gene>
<feature type="domain" description="MobA-like NTP transferase" evidence="2">
    <location>
        <begin position="14"/>
        <end position="174"/>
    </location>
</feature>
<dbReference type="PANTHER" id="PTHR43777">
    <property type="entry name" value="MOLYBDENUM COFACTOR CYTIDYLYLTRANSFERASE"/>
    <property type="match status" value="1"/>
</dbReference>
<keyword evidence="4" id="KW-1185">Reference proteome</keyword>
<evidence type="ECO:0000313" key="3">
    <source>
        <dbReference type="EMBL" id="AKZ63919.1"/>
    </source>
</evidence>
<protein>
    <submittedName>
        <fullName evidence="3">Molybdopterin-guanine dinucleotide biosynthesis protein MobA</fullName>
    </submittedName>
</protein>
<evidence type="ECO:0000313" key="4">
    <source>
        <dbReference type="Proteomes" id="UP000063429"/>
    </source>
</evidence>
<dbReference type="EMBL" id="CP011409">
    <property type="protein sequence ID" value="AKZ63919.1"/>
    <property type="molecule type" value="Genomic_DNA"/>
</dbReference>
<dbReference type="Proteomes" id="UP000063429">
    <property type="component" value="Chromosome"/>
</dbReference>
<reference evidence="4" key="1">
    <citation type="journal article" date="2015" name="Genome Announc.">
        <title>Complete Genome Sequence of Herbaspirillum hiltneri N3 (DSM 17495), Isolated from Surface-Sterilized Wheat Roots.</title>
        <authorList>
            <person name="Guizelini D."/>
            <person name="Saizaki P.M."/>
            <person name="Coimbra N.A."/>
            <person name="Weiss V.A."/>
            <person name="Faoro H."/>
            <person name="Sfeir M.Z."/>
            <person name="Baura V.A."/>
            <person name="Monteiro R.A."/>
            <person name="Chubatsu L.S."/>
            <person name="Souza E.M."/>
            <person name="Cruz L.M."/>
            <person name="Pedrosa F.O."/>
            <person name="Raittz R.T."/>
            <person name="Marchaukoski J.N."/>
            <person name="Steffens M.B."/>
        </authorList>
    </citation>
    <scope>NUCLEOTIDE SEQUENCE [LARGE SCALE GENOMIC DNA]</scope>
    <source>
        <strain evidence="4">N3</strain>
    </source>
</reference>